<dbReference type="Proteomes" id="UP001057474">
    <property type="component" value="Chromosome"/>
</dbReference>
<feature type="region of interest" description="Disordered" evidence="1">
    <location>
        <begin position="1"/>
        <end position="22"/>
    </location>
</feature>
<dbReference type="RefSeq" id="WP_252580017.1">
    <property type="nucleotide sequence ID" value="NZ_CP071527.1"/>
</dbReference>
<proteinExistence type="predicted"/>
<organism evidence="2 3">
    <name type="scientific">Legionella lytica</name>
    <dbReference type="NCBI Taxonomy" id="96232"/>
    <lineage>
        <taxon>Bacteria</taxon>
        <taxon>Pseudomonadati</taxon>
        <taxon>Pseudomonadota</taxon>
        <taxon>Gammaproteobacteria</taxon>
        <taxon>Legionellales</taxon>
        <taxon>Legionellaceae</taxon>
        <taxon>Legionella</taxon>
    </lineage>
</organism>
<keyword evidence="3" id="KW-1185">Reference proteome</keyword>
<name>A0ABY4Y8X9_9GAMM</name>
<protein>
    <submittedName>
        <fullName evidence="2">Uncharacterized protein</fullName>
    </submittedName>
</protein>
<evidence type="ECO:0000256" key="1">
    <source>
        <dbReference type="SAM" id="MobiDB-lite"/>
    </source>
</evidence>
<reference evidence="2" key="1">
    <citation type="submission" date="2021-03" db="EMBL/GenBank/DDBJ databases">
        <title>Legionella lytica PCM 2298.</title>
        <authorList>
            <person name="Koper P."/>
        </authorList>
    </citation>
    <scope>NUCLEOTIDE SEQUENCE</scope>
    <source>
        <strain evidence="2">PCM 2298</strain>
    </source>
</reference>
<dbReference type="EMBL" id="CP071527">
    <property type="protein sequence ID" value="USQ13700.1"/>
    <property type="molecule type" value="Genomic_DNA"/>
</dbReference>
<sequence length="190" mass="21372">MPKNNVPRQNVKTNNDPMSKNQFVFKLTPPPRNLDNDPSVMKYQFHFKVGKDKNLGDAEPVYKSKKRSSQSTMPTIIQSTYTTSSVYSPASEVTPSLYNNANSPLFFTTPPSTNRTLSPQTSALNTSFTRNTKLPIVSSIKAEKIKMSNLVNDEMVDEKKLDVLTIHTLAETFQVPAKTLETDLTIAKRW</sequence>
<evidence type="ECO:0000313" key="2">
    <source>
        <dbReference type="EMBL" id="USQ13700.1"/>
    </source>
</evidence>
<gene>
    <name evidence="2" type="ORF">J2N86_13645</name>
</gene>
<evidence type="ECO:0000313" key="3">
    <source>
        <dbReference type="Proteomes" id="UP001057474"/>
    </source>
</evidence>
<accession>A0ABY4Y8X9</accession>